<evidence type="ECO:0000313" key="16">
    <source>
        <dbReference type="Proteomes" id="UP000551709"/>
    </source>
</evidence>
<dbReference type="EMBL" id="CP096255">
    <property type="protein sequence ID" value="UPT86360.1"/>
    <property type="molecule type" value="Genomic_DNA"/>
</dbReference>
<gene>
    <name evidence="15" type="ORF">HAP41_0000039895</name>
</gene>
<dbReference type="InterPro" id="IPR039426">
    <property type="entry name" value="TonB-dep_rcpt-like"/>
</dbReference>
<keyword evidence="10 11" id="KW-0998">Cell outer membrane</keyword>
<evidence type="ECO:0000256" key="12">
    <source>
        <dbReference type="RuleBase" id="RU003357"/>
    </source>
</evidence>
<dbReference type="PROSITE" id="PS52016">
    <property type="entry name" value="TONB_DEPENDENT_REC_3"/>
    <property type="match status" value="1"/>
</dbReference>
<dbReference type="Pfam" id="PF07715">
    <property type="entry name" value="Plug"/>
    <property type="match status" value="1"/>
</dbReference>
<feature type="region of interest" description="Disordered" evidence="13">
    <location>
        <begin position="33"/>
        <end position="63"/>
    </location>
</feature>
<evidence type="ECO:0000256" key="11">
    <source>
        <dbReference type="PROSITE-ProRule" id="PRU01360"/>
    </source>
</evidence>
<dbReference type="InterPro" id="IPR000531">
    <property type="entry name" value="Beta-barrel_TonB"/>
</dbReference>
<evidence type="ECO:0000256" key="14">
    <source>
        <dbReference type="SAM" id="SignalP"/>
    </source>
</evidence>
<keyword evidence="8 11" id="KW-0472">Membrane</keyword>
<dbReference type="InterPro" id="IPR037066">
    <property type="entry name" value="Plug_dom_sf"/>
</dbReference>
<evidence type="ECO:0000256" key="3">
    <source>
        <dbReference type="ARBA" id="ARBA00022448"/>
    </source>
</evidence>
<dbReference type="GO" id="GO:0015344">
    <property type="term" value="F:siderophore uptake transmembrane transporter activity"/>
    <property type="evidence" value="ECO:0007669"/>
    <property type="project" value="TreeGrafter"/>
</dbReference>
<dbReference type="SUPFAM" id="SSF56935">
    <property type="entry name" value="Porins"/>
    <property type="match status" value="1"/>
</dbReference>
<reference evidence="15" key="2">
    <citation type="submission" date="2022-04" db="EMBL/GenBank/DDBJ databases">
        <authorList>
            <person name="Bromfield E.S.P."/>
            <person name="Cloutier S."/>
        </authorList>
    </citation>
    <scope>NUCLEOTIDE SEQUENCE</scope>
    <source>
        <strain evidence="15">1S5</strain>
    </source>
</reference>
<dbReference type="Pfam" id="PF00593">
    <property type="entry name" value="TonB_dep_Rec_b-barrel"/>
    <property type="match status" value="1"/>
</dbReference>
<dbReference type="Proteomes" id="UP000551709">
    <property type="component" value="Chromosome"/>
</dbReference>
<dbReference type="PANTHER" id="PTHR30069:SF41">
    <property type="entry name" value="HEME_HEMOPEXIN UTILIZATION PROTEIN C"/>
    <property type="match status" value="1"/>
</dbReference>
<evidence type="ECO:0000256" key="1">
    <source>
        <dbReference type="ARBA" id="ARBA00004571"/>
    </source>
</evidence>
<keyword evidence="5 11" id="KW-0812">Transmembrane</keyword>
<evidence type="ECO:0000256" key="2">
    <source>
        <dbReference type="ARBA" id="ARBA00009810"/>
    </source>
</evidence>
<dbReference type="InterPro" id="IPR012910">
    <property type="entry name" value="Plug_dom"/>
</dbReference>
<keyword evidence="3 11" id="KW-0813">Transport</keyword>
<evidence type="ECO:0000256" key="10">
    <source>
        <dbReference type="ARBA" id="ARBA00023237"/>
    </source>
</evidence>
<dbReference type="GO" id="GO:0044718">
    <property type="term" value="P:siderophore transmembrane transport"/>
    <property type="evidence" value="ECO:0007669"/>
    <property type="project" value="TreeGrafter"/>
</dbReference>
<dbReference type="Gene3D" id="2.40.170.20">
    <property type="entry name" value="TonB-dependent receptor, beta-barrel domain"/>
    <property type="match status" value="1"/>
</dbReference>
<evidence type="ECO:0000256" key="13">
    <source>
        <dbReference type="SAM" id="MobiDB-lite"/>
    </source>
</evidence>
<dbReference type="InterPro" id="IPR011276">
    <property type="entry name" value="TonB_haem/Hb_rcpt"/>
</dbReference>
<evidence type="ECO:0000256" key="4">
    <source>
        <dbReference type="ARBA" id="ARBA00022452"/>
    </source>
</evidence>
<keyword evidence="9 15" id="KW-0675">Receptor</keyword>
<organism evidence="15 16">
    <name type="scientific">Bradyrhizobium barranii subsp. apii</name>
    <dbReference type="NCBI Taxonomy" id="2819348"/>
    <lineage>
        <taxon>Bacteria</taxon>
        <taxon>Pseudomonadati</taxon>
        <taxon>Pseudomonadota</taxon>
        <taxon>Alphaproteobacteria</taxon>
        <taxon>Hyphomicrobiales</taxon>
        <taxon>Nitrobacteraceae</taxon>
        <taxon>Bradyrhizobium</taxon>
        <taxon>Bradyrhizobium barranii</taxon>
    </lineage>
</organism>
<evidence type="ECO:0000256" key="9">
    <source>
        <dbReference type="ARBA" id="ARBA00023170"/>
    </source>
</evidence>
<keyword evidence="4 11" id="KW-1134">Transmembrane beta strand</keyword>
<name>A0A8T5V8P9_9BRAD</name>
<feature type="compositionally biased region" description="Basic residues" evidence="13">
    <location>
        <begin position="43"/>
        <end position="52"/>
    </location>
</feature>
<comment type="similarity">
    <text evidence="2 11 12">Belongs to the TonB-dependent receptor family.</text>
</comment>
<proteinExistence type="inferred from homology"/>
<dbReference type="CDD" id="cd01347">
    <property type="entry name" value="ligand_gated_channel"/>
    <property type="match status" value="1"/>
</dbReference>
<sequence>MADGARYSRALILGASVVSIAAVSPVSSFAQTADQTAQSSKPAKPKQAKRNPPKPQAVQQQQASTSVWDARAQAIVGVQALDTITAAASKTDERAVDALAPVSVVTSAQIESRQASTVGDLIYNVPGVWVQNRGDEPSTSINIRGLQDFGRVAVVVDGARQNYQRTGHFANGSFFLNPELISGIDIVRGPTANIYGSGAIGGVASFRTKDIEDVVRAGERWGVDVKTILGSNYGRALGSAFGGVHVNPNVDVFAGGTYSTQESYKDGTGFEVANTGNRLTSGIAKLTVRPADGHEIKLGTIFQEDIYSVGQPPRRAGDPNSTNANGANNLSGTSIYRSDVKNYTTTLGWKYSQPDDQWFDWDAKVYWNRTENDQVKTAHTSTTPSVFCGGVPGNAVSGCIGSNRGYLLDTVGVDVYNTTRFDTGSWRHAVTYGLDAFQDKVSTQDRTGTSEVTTPGGQRTVSGGFVQWKANYTSMLEVIGALRYDNYQLSSGSSSSSGDRLSPKITVGLVPTAVVTPYVSYAEGYRAPSITETLVSGPHSGATVNDSFFRCPSGTPGPGADSTFCFVPNPNLRPEVGKNKEIGFNIKKNDLFTAGDTLRGKINVFRNDISDFIDQVAYGNPLVVPTGPPPAPSITVLPFLQYQNVASARIQGFEAEAMYDANTWFFGLSGSYQNGKNLQTGFGLYSVPPQKVTTTAGVRLLDRTLILSVMWTSVIANTDIPPTYTPATSYDLVNLYAQYQPRPDLTLNFSVENLLNQYYRPYAIPVGSTGDTQNDVKWASAGPGLVVKGGLKYHFGGI</sequence>
<dbReference type="PANTHER" id="PTHR30069">
    <property type="entry name" value="TONB-DEPENDENT OUTER MEMBRANE RECEPTOR"/>
    <property type="match status" value="1"/>
</dbReference>
<protein>
    <submittedName>
        <fullName evidence="15">TonB-dependent hemoglobin/transferrin/lactoferrin family receptor</fullName>
    </submittedName>
</protein>
<feature type="chain" id="PRO_5043568668" evidence="14">
    <location>
        <begin position="31"/>
        <end position="798"/>
    </location>
</feature>
<feature type="signal peptide" evidence="14">
    <location>
        <begin position="1"/>
        <end position="30"/>
    </location>
</feature>
<evidence type="ECO:0000313" key="15">
    <source>
        <dbReference type="EMBL" id="UPT86360.1"/>
    </source>
</evidence>
<evidence type="ECO:0000256" key="6">
    <source>
        <dbReference type="ARBA" id="ARBA00022729"/>
    </source>
</evidence>
<evidence type="ECO:0000256" key="5">
    <source>
        <dbReference type="ARBA" id="ARBA00022692"/>
    </source>
</evidence>
<dbReference type="NCBIfam" id="TIGR01785">
    <property type="entry name" value="TonB-hemin"/>
    <property type="match status" value="1"/>
</dbReference>
<dbReference type="GO" id="GO:0009279">
    <property type="term" value="C:cell outer membrane"/>
    <property type="evidence" value="ECO:0007669"/>
    <property type="project" value="UniProtKB-SubCell"/>
</dbReference>
<dbReference type="InterPro" id="IPR036942">
    <property type="entry name" value="Beta-barrel_TonB_sf"/>
</dbReference>
<evidence type="ECO:0000256" key="7">
    <source>
        <dbReference type="ARBA" id="ARBA00023077"/>
    </source>
</evidence>
<dbReference type="AlphaFoldDB" id="A0A8T5V8P9"/>
<keyword evidence="6 14" id="KW-0732">Signal</keyword>
<keyword evidence="7 12" id="KW-0798">TonB box</keyword>
<dbReference type="GO" id="GO:0015232">
    <property type="term" value="F:heme transmembrane transporter activity"/>
    <property type="evidence" value="ECO:0007669"/>
    <property type="project" value="InterPro"/>
</dbReference>
<comment type="subcellular location">
    <subcellularLocation>
        <location evidence="1 11">Cell outer membrane</location>
        <topology evidence="1 11">Multi-pass membrane protein</topology>
    </subcellularLocation>
</comment>
<dbReference type="InterPro" id="IPR010949">
    <property type="entry name" value="TonB_Hb/transfer/lactofer_rcpt"/>
</dbReference>
<dbReference type="NCBIfam" id="TIGR01786">
    <property type="entry name" value="TonB-hemlactrns"/>
    <property type="match status" value="1"/>
</dbReference>
<accession>A0A8T5V8P9</accession>
<reference evidence="15" key="1">
    <citation type="journal article" date="2017" name="Syst. Appl. Microbiol.">
        <title>Soybeans inoculated with root zone soils of Canadian native legumes harbour diverse and novel Bradyrhizobium spp. that possess agricultural potential.</title>
        <authorList>
            <person name="Bromfield E.S.P."/>
            <person name="Cloutier S."/>
            <person name="Tambong J.T."/>
            <person name="Tran Thi T.V."/>
        </authorList>
    </citation>
    <scope>NUCLEOTIDE SEQUENCE</scope>
    <source>
        <strain evidence="15">1S5</strain>
    </source>
</reference>
<dbReference type="Gene3D" id="2.170.130.10">
    <property type="entry name" value="TonB-dependent receptor, plug domain"/>
    <property type="match status" value="1"/>
</dbReference>
<evidence type="ECO:0000256" key="8">
    <source>
        <dbReference type="ARBA" id="ARBA00023136"/>
    </source>
</evidence>
<dbReference type="RefSeq" id="WP_166080199.1">
    <property type="nucleotide sequence ID" value="NZ_CP096255.1"/>
</dbReference>